<dbReference type="Gene3D" id="2.40.50.250">
    <property type="entry name" value="bipa protein"/>
    <property type="match status" value="1"/>
</dbReference>
<dbReference type="Gene3D" id="3.30.70.240">
    <property type="match status" value="1"/>
</dbReference>
<dbReference type="InterPro" id="IPR000795">
    <property type="entry name" value="T_Tr_GTP-bd_dom"/>
</dbReference>
<evidence type="ECO:0000313" key="5">
    <source>
        <dbReference type="EMBL" id="PIQ71402.1"/>
    </source>
</evidence>
<dbReference type="PANTHER" id="PTHR42908">
    <property type="entry name" value="TRANSLATION ELONGATION FACTOR-RELATED"/>
    <property type="match status" value="1"/>
</dbReference>
<dbReference type="GO" id="GO:1990904">
    <property type="term" value="C:ribonucleoprotein complex"/>
    <property type="evidence" value="ECO:0007669"/>
    <property type="project" value="TreeGrafter"/>
</dbReference>
<dbReference type="InterPro" id="IPR000640">
    <property type="entry name" value="EFG_V-like"/>
</dbReference>
<dbReference type="CDD" id="cd01891">
    <property type="entry name" value="TypA_BipA"/>
    <property type="match status" value="1"/>
</dbReference>
<dbReference type="SUPFAM" id="SSF52540">
    <property type="entry name" value="P-loop containing nucleoside triphosphate hydrolases"/>
    <property type="match status" value="1"/>
</dbReference>
<dbReference type="NCBIfam" id="TIGR00231">
    <property type="entry name" value="small_GTP"/>
    <property type="match status" value="1"/>
</dbReference>
<dbReference type="PRINTS" id="PR00315">
    <property type="entry name" value="ELONGATNFCT"/>
</dbReference>
<keyword evidence="1" id="KW-0547">Nucleotide-binding</keyword>
<keyword evidence="2" id="KW-0342">GTP-binding</keyword>
<dbReference type="InterPro" id="IPR006298">
    <property type="entry name" value="BipA"/>
</dbReference>
<dbReference type="InterPro" id="IPR053905">
    <property type="entry name" value="EF-G-like_DII"/>
</dbReference>
<dbReference type="SUPFAM" id="SSF54980">
    <property type="entry name" value="EF-G C-terminal domain-like"/>
    <property type="match status" value="2"/>
</dbReference>
<evidence type="ECO:0000256" key="1">
    <source>
        <dbReference type="ARBA" id="ARBA00022741"/>
    </source>
</evidence>
<dbReference type="Gene3D" id="3.30.70.870">
    <property type="entry name" value="Elongation Factor G (Translational Gtpase), domain 3"/>
    <property type="match status" value="1"/>
</dbReference>
<dbReference type="CDD" id="cd03710">
    <property type="entry name" value="BipA_TypA_C"/>
    <property type="match status" value="1"/>
</dbReference>
<dbReference type="AlphaFoldDB" id="A0A2H0KJH5"/>
<dbReference type="Pfam" id="PF21018">
    <property type="entry name" value="BipA_C"/>
    <property type="match status" value="1"/>
</dbReference>
<name>A0A2H0KJH5_9BACT</name>
<dbReference type="Pfam" id="PF00009">
    <property type="entry name" value="GTP_EFTU"/>
    <property type="match status" value="1"/>
</dbReference>
<dbReference type="NCBIfam" id="TIGR01394">
    <property type="entry name" value="TypA_BipA"/>
    <property type="match status" value="1"/>
</dbReference>
<proteinExistence type="predicted"/>
<dbReference type="Gene3D" id="3.40.50.300">
    <property type="entry name" value="P-loop containing nucleotide triphosphate hydrolases"/>
    <property type="match status" value="1"/>
</dbReference>
<dbReference type="InterPro" id="IPR005225">
    <property type="entry name" value="Small_GTP-bd"/>
</dbReference>
<evidence type="ECO:0000256" key="3">
    <source>
        <dbReference type="ARBA" id="ARBA00035722"/>
    </source>
</evidence>
<dbReference type="FunFam" id="3.30.70.870:FF:000003">
    <property type="entry name" value="GTP-binding protein TypA"/>
    <property type="match status" value="1"/>
</dbReference>
<dbReference type="InterPro" id="IPR047043">
    <property type="entry name" value="BipA_III"/>
</dbReference>
<dbReference type="GO" id="GO:0003924">
    <property type="term" value="F:GTPase activity"/>
    <property type="evidence" value="ECO:0007669"/>
    <property type="project" value="InterPro"/>
</dbReference>
<protein>
    <recommendedName>
        <fullName evidence="3">50S ribosomal subunit assembly factor BipA</fullName>
    </recommendedName>
</protein>
<dbReference type="Gene3D" id="2.40.30.10">
    <property type="entry name" value="Translation factors"/>
    <property type="match status" value="1"/>
</dbReference>
<dbReference type="PANTHER" id="PTHR42908:SF8">
    <property type="entry name" value="TR-TYPE G DOMAIN-CONTAINING PROTEIN"/>
    <property type="match status" value="1"/>
</dbReference>
<dbReference type="Proteomes" id="UP000229497">
    <property type="component" value="Unassembled WGS sequence"/>
</dbReference>
<gene>
    <name evidence="5" type="primary">typA</name>
    <name evidence="5" type="ORF">COV87_03630</name>
</gene>
<dbReference type="InterPro" id="IPR042116">
    <property type="entry name" value="TypA/BipA_C"/>
</dbReference>
<evidence type="ECO:0000256" key="2">
    <source>
        <dbReference type="ARBA" id="ARBA00023134"/>
    </source>
</evidence>
<comment type="caution">
    <text evidence="5">The sequence shown here is derived from an EMBL/GenBank/DDBJ whole genome shotgun (WGS) entry which is preliminary data.</text>
</comment>
<dbReference type="InterPro" id="IPR009000">
    <property type="entry name" value="Transl_B-barrel_sf"/>
</dbReference>
<evidence type="ECO:0000313" key="6">
    <source>
        <dbReference type="Proteomes" id="UP000229497"/>
    </source>
</evidence>
<dbReference type="Pfam" id="PF22042">
    <property type="entry name" value="EF-G_D2"/>
    <property type="match status" value="1"/>
</dbReference>
<dbReference type="CDD" id="cd16263">
    <property type="entry name" value="BipA_III"/>
    <property type="match status" value="1"/>
</dbReference>
<dbReference type="InterPro" id="IPR035647">
    <property type="entry name" value="EFG_III/V"/>
</dbReference>
<dbReference type="GO" id="GO:0005829">
    <property type="term" value="C:cytosol"/>
    <property type="evidence" value="ECO:0007669"/>
    <property type="project" value="TreeGrafter"/>
</dbReference>
<dbReference type="Pfam" id="PF00679">
    <property type="entry name" value="EFG_C"/>
    <property type="match status" value="1"/>
</dbReference>
<feature type="domain" description="Tr-type G" evidence="4">
    <location>
        <begin position="1"/>
        <end position="210"/>
    </location>
</feature>
<dbReference type="GO" id="GO:0005525">
    <property type="term" value="F:GTP binding"/>
    <property type="evidence" value="ECO:0007669"/>
    <property type="project" value="UniProtKB-KW"/>
</dbReference>
<dbReference type="InterPro" id="IPR048876">
    <property type="entry name" value="BipA_C"/>
</dbReference>
<dbReference type="InterPro" id="IPR035651">
    <property type="entry name" value="BipA_V"/>
</dbReference>
<reference evidence="5 6" key="1">
    <citation type="submission" date="2017-09" db="EMBL/GenBank/DDBJ databases">
        <title>Depth-based differentiation of microbial function through sediment-hosted aquifers and enrichment of novel symbionts in the deep terrestrial subsurface.</title>
        <authorList>
            <person name="Probst A.J."/>
            <person name="Ladd B."/>
            <person name="Jarett J.K."/>
            <person name="Geller-Mcgrath D.E."/>
            <person name="Sieber C.M."/>
            <person name="Emerson J.B."/>
            <person name="Anantharaman K."/>
            <person name="Thomas B.C."/>
            <person name="Malmstrom R."/>
            <person name="Stieglmeier M."/>
            <person name="Klingl A."/>
            <person name="Woyke T."/>
            <person name="Ryan C.M."/>
            <person name="Banfield J.F."/>
        </authorList>
    </citation>
    <scope>NUCLEOTIDE SEQUENCE [LARGE SCALE GENOMIC DNA]</scope>
    <source>
        <strain evidence="5">CG11_big_fil_rev_8_21_14_0_20_37_16</strain>
    </source>
</reference>
<accession>A0A2H0KJH5</accession>
<dbReference type="SUPFAM" id="SSF50447">
    <property type="entry name" value="Translation proteins"/>
    <property type="match status" value="1"/>
</dbReference>
<sequence>MEIRNVVIIAHVDHGKTTLVDAILKQTHTFRDNQKEMGETLIMDSNDLEREKGITILAKNTAVFYLPAGRQVKTKINIVDTPGHADFGGEVERVINMASGAILLVDAAEGPLPQTKFVLKKAIEAKLKLILVINKIDKKDARPKEILTQVENLILEMASDESFLQFTTLYAVGRDGKAFYELPEKYDSNSKDNLVPLFETIIKEIPNSATDDEKPFQMLISTLDYDNYVGKLCIGEVSQGILKKDQPIVLVQDDKIIGQYKAQKLYTFEGLGKKEVNWVASGDIVAIAGIPQLNIGQTICDPSSPVSLPSIKVEDPTIKITIGPNTSPLSGREGKYSTSRQIKERLEKEKQTNLGLKIEPDPEGVNYVVYGRGELHLAILIETMRREGYEMQVSKPQVIYKKIDGVVQEPFEEVTIDVDKDYMGLVTEEFGKRKGEMLDMVTTGNTTRLIYKISDYNLLGVRSALLTKTRGTAVLSSYFLGYLPKGPKMESSRNGALIATKAGVTVTYGLVKSQSRGVLFIGVGTQVYEGMVVGLASKDMDVEVNITKEKQLTNNRSAGEGVSEALVPASPLSLEQALDFINDDEMLEVTPLNIRIRKTYLSQSQRRVEGRRADSISE</sequence>
<dbReference type="InterPro" id="IPR047042">
    <property type="entry name" value="BipA_II"/>
</dbReference>
<dbReference type="InterPro" id="IPR047041">
    <property type="entry name" value="BipA_GTP-bd_dom"/>
</dbReference>
<organism evidence="5 6">
    <name type="scientific">Candidatus Roizmanbacteria bacterium CG11_big_fil_rev_8_21_14_0_20_37_16</name>
    <dbReference type="NCBI Taxonomy" id="1974857"/>
    <lineage>
        <taxon>Bacteria</taxon>
        <taxon>Candidatus Roizmaniibacteriota</taxon>
    </lineage>
</organism>
<dbReference type="EMBL" id="PCVK01000103">
    <property type="protein sequence ID" value="PIQ71402.1"/>
    <property type="molecule type" value="Genomic_DNA"/>
</dbReference>
<dbReference type="InterPro" id="IPR027417">
    <property type="entry name" value="P-loop_NTPase"/>
</dbReference>
<dbReference type="CDD" id="cd03691">
    <property type="entry name" value="BipA_TypA_II"/>
    <property type="match status" value="1"/>
</dbReference>
<dbReference type="FunFam" id="3.30.70.240:FF:000002">
    <property type="entry name" value="GTP-binding protein TypA"/>
    <property type="match status" value="1"/>
</dbReference>
<dbReference type="PROSITE" id="PS51722">
    <property type="entry name" value="G_TR_2"/>
    <property type="match status" value="1"/>
</dbReference>
<evidence type="ECO:0000259" key="4">
    <source>
        <dbReference type="PROSITE" id="PS51722"/>
    </source>
</evidence>